<keyword evidence="2" id="KW-0808">Transferase</keyword>
<dbReference type="InterPro" id="IPR023267">
    <property type="entry name" value="RCMT"/>
</dbReference>
<dbReference type="GO" id="GO:0001510">
    <property type="term" value="P:RNA methylation"/>
    <property type="evidence" value="ECO:0007669"/>
    <property type="project" value="InterPro"/>
</dbReference>
<keyword evidence="3" id="KW-1185">Reference proteome</keyword>
<keyword evidence="2" id="KW-0489">Methyltransferase</keyword>
<dbReference type="EMBL" id="LSRX01000898">
    <property type="protein sequence ID" value="OLP86818.1"/>
    <property type="molecule type" value="Genomic_DNA"/>
</dbReference>
<dbReference type="Gene3D" id="3.40.50.150">
    <property type="entry name" value="Vaccinia Virus protein VP39"/>
    <property type="match status" value="1"/>
</dbReference>
<protein>
    <submittedName>
        <fullName evidence="2">tRNA (Cytosine(34)-C(5))-methyltransferase</fullName>
    </submittedName>
</protein>
<dbReference type="SUPFAM" id="SSF53335">
    <property type="entry name" value="S-adenosyl-L-methionine-dependent methyltransferases"/>
    <property type="match status" value="1"/>
</dbReference>
<dbReference type="Proteomes" id="UP000186817">
    <property type="component" value="Unassembled WGS sequence"/>
</dbReference>
<feature type="compositionally biased region" description="Polar residues" evidence="1">
    <location>
        <begin position="676"/>
        <end position="686"/>
    </location>
</feature>
<feature type="region of interest" description="Disordered" evidence="1">
    <location>
        <begin position="617"/>
        <end position="686"/>
    </location>
</feature>
<name>A0A1Q9CV71_SYMMI</name>
<gene>
    <name evidence="2" type="primary">NSUN2</name>
    <name evidence="2" type="ORF">AK812_SmicGene32037</name>
</gene>
<feature type="compositionally biased region" description="Low complexity" evidence="1">
    <location>
        <begin position="621"/>
        <end position="636"/>
    </location>
</feature>
<dbReference type="PANTHER" id="PTHR22808">
    <property type="entry name" value="NCL1 YEAST -RELATED NOL1/NOP2/FMU SUN DOMAIN-CONTAINING"/>
    <property type="match status" value="1"/>
</dbReference>
<sequence>MLVQSNCRSKLAIVASTPVPALAANFEKWGRGLESISGEAKQRCLRFLHGRIDYSADEGCVVANEISTDRAGMLVHQIARHQPLYPLVIFTSHDARYFPSLRDEEGQEVLFDRILCDVMCSSVLGPVSEFLSRPAVAAECDGTLRKSPHLWRETRLLALFRLDNLRWLCAPCVFYALGGTCSLSPVEDEAVVAEILRTPSKPTKPFEPKELKEARQMLAPLKTAAGLRKWKVTAGVFGALGGGTSQQAADILELCGGVFPPEESTSASAQLPRCIRILPHHNDTGGYDSDVDSDGEEASSLVSLKSVERRRQLRKLEEDKTGLWDPRGIAVEAGRSEQAAALRCFYGLHDSFPEAVSSWPAGKEMTPVDLQLSKSAFYISSRLFFSRRHLELDAAGELVQTHWGEASQLIFLAKAAARLLRLGTAQGAKRKLRVIAGAEGPEGFGFRDFKDSELRRRLPGLSEDLASLALQDAFSVGFDALEMHGGVSKLQWKLKRITRRWRSTSKEHFEAMLWPMLCLQRSPAADVVLIAMLGEDRAGALGWLELARKRAASPVTLSPSTGLRYVLLQPEDAMAISPPREGDSPHSKRLKACHRMQTEDGLASGHENHAVLESDVESIHSWSSGPVSQPSSVNSQDTEPKDAAPQIEAASAPRSEPAFCHQMLARGAQAARGTLRPTSLRSGAAA</sequence>
<evidence type="ECO:0000313" key="2">
    <source>
        <dbReference type="EMBL" id="OLP86818.1"/>
    </source>
</evidence>
<comment type="caution">
    <text evidence="2">The sequence shown here is derived from an EMBL/GenBank/DDBJ whole genome shotgun (WGS) entry which is preliminary data.</text>
</comment>
<dbReference type="OrthoDB" id="6093671at2759"/>
<dbReference type="InterPro" id="IPR029063">
    <property type="entry name" value="SAM-dependent_MTases_sf"/>
</dbReference>
<dbReference type="AlphaFoldDB" id="A0A1Q9CV71"/>
<evidence type="ECO:0000313" key="3">
    <source>
        <dbReference type="Proteomes" id="UP000186817"/>
    </source>
</evidence>
<proteinExistence type="predicted"/>
<organism evidence="2 3">
    <name type="scientific">Symbiodinium microadriaticum</name>
    <name type="common">Dinoflagellate</name>
    <name type="synonym">Zooxanthella microadriatica</name>
    <dbReference type="NCBI Taxonomy" id="2951"/>
    <lineage>
        <taxon>Eukaryota</taxon>
        <taxon>Sar</taxon>
        <taxon>Alveolata</taxon>
        <taxon>Dinophyceae</taxon>
        <taxon>Suessiales</taxon>
        <taxon>Symbiodiniaceae</taxon>
        <taxon>Symbiodinium</taxon>
    </lineage>
</organism>
<reference evidence="2 3" key="1">
    <citation type="submission" date="2016-02" db="EMBL/GenBank/DDBJ databases">
        <title>Genome analysis of coral dinoflagellate symbionts highlights evolutionary adaptations to a symbiotic lifestyle.</title>
        <authorList>
            <person name="Aranda M."/>
            <person name="Li Y."/>
            <person name="Liew Y.J."/>
            <person name="Baumgarten S."/>
            <person name="Simakov O."/>
            <person name="Wilson M."/>
            <person name="Piel J."/>
            <person name="Ashoor H."/>
            <person name="Bougouffa S."/>
            <person name="Bajic V.B."/>
            <person name="Ryu T."/>
            <person name="Ravasi T."/>
            <person name="Bayer T."/>
            <person name="Micklem G."/>
            <person name="Kim H."/>
            <person name="Bhak J."/>
            <person name="Lajeunesse T.C."/>
            <person name="Voolstra C.R."/>
        </authorList>
    </citation>
    <scope>NUCLEOTIDE SEQUENCE [LARGE SCALE GENOMIC DNA]</scope>
    <source>
        <strain evidence="2 3">CCMP2467</strain>
    </source>
</reference>
<dbReference type="PANTHER" id="PTHR22808:SF1">
    <property type="entry name" value="RNA CYTOSINE-C(5)-METHYLTRANSFERASE NSUN2-RELATED"/>
    <property type="match status" value="1"/>
</dbReference>
<dbReference type="GO" id="GO:0008173">
    <property type="term" value="F:RNA methyltransferase activity"/>
    <property type="evidence" value="ECO:0007669"/>
    <property type="project" value="InterPro"/>
</dbReference>
<evidence type="ECO:0000256" key="1">
    <source>
        <dbReference type="SAM" id="MobiDB-lite"/>
    </source>
</evidence>
<accession>A0A1Q9CV71</accession>